<sequence>MSTRDDAGVRPGGIGGATEWRADACYAEESESGYRRGFESGRAEGTLQLEQAREDCARLAAMRDALHIQLEGQAQQIAALRAQVDEWQHTDLAVAAAMDAPDRSYLTAIAAYVAVNTRLEQQVGQLQQRQSALQRELAALRRAHAQQMTLTATCLQAMHQLQQNPFTQWESVLETFHQQFQALAERPIAVRALATGGAAAAALLQDPLGLGPLVAGVTPMADDEPAMAP</sequence>
<organism evidence="2 3">
    <name type="scientific">Tahibacter amnicola</name>
    <dbReference type="NCBI Taxonomy" id="2976241"/>
    <lineage>
        <taxon>Bacteria</taxon>
        <taxon>Pseudomonadati</taxon>
        <taxon>Pseudomonadota</taxon>
        <taxon>Gammaproteobacteria</taxon>
        <taxon>Lysobacterales</taxon>
        <taxon>Rhodanobacteraceae</taxon>
        <taxon>Tahibacter</taxon>
    </lineage>
</organism>
<protein>
    <submittedName>
        <fullName evidence="2">Uncharacterized protein</fullName>
    </submittedName>
</protein>
<feature type="coiled-coil region" evidence="1">
    <location>
        <begin position="116"/>
        <end position="143"/>
    </location>
</feature>
<dbReference type="RefSeq" id="WP_261695312.1">
    <property type="nucleotide sequence ID" value="NZ_CP104694.1"/>
</dbReference>
<dbReference type="EMBL" id="CP104694">
    <property type="protein sequence ID" value="UXI68352.1"/>
    <property type="molecule type" value="Genomic_DNA"/>
</dbReference>
<name>A0ABY6BKM9_9GAMM</name>
<evidence type="ECO:0000313" key="2">
    <source>
        <dbReference type="EMBL" id="UXI68352.1"/>
    </source>
</evidence>
<evidence type="ECO:0000313" key="3">
    <source>
        <dbReference type="Proteomes" id="UP001064632"/>
    </source>
</evidence>
<feature type="coiled-coil region" evidence="1">
    <location>
        <begin position="49"/>
        <end position="90"/>
    </location>
</feature>
<keyword evidence="1" id="KW-0175">Coiled coil</keyword>
<accession>A0ABY6BKM9</accession>
<keyword evidence="3" id="KW-1185">Reference proteome</keyword>
<gene>
    <name evidence="2" type="ORF">N4264_01490</name>
</gene>
<evidence type="ECO:0000256" key="1">
    <source>
        <dbReference type="SAM" id="Coils"/>
    </source>
</evidence>
<reference evidence="2" key="1">
    <citation type="submission" date="2022-09" db="EMBL/GenBank/DDBJ databases">
        <title>Tahibacter sp. nov., isolated from a fresh water.</title>
        <authorList>
            <person name="Baek J.H."/>
            <person name="Lee J.K."/>
            <person name="Kim J.M."/>
            <person name="Jeon C.O."/>
        </authorList>
    </citation>
    <scope>NUCLEOTIDE SEQUENCE</scope>
    <source>
        <strain evidence="2">W38</strain>
    </source>
</reference>
<dbReference type="Proteomes" id="UP001064632">
    <property type="component" value="Chromosome"/>
</dbReference>
<dbReference type="SUPFAM" id="SSF58100">
    <property type="entry name" value="Bacterial hemolysins"/>
    <property type="match status" value="1"/>
</dbReference>
<proteinExistence type="predicted"/>